<reference evidence="1 2" key="1">
    <citation type="journal article" date="2019" name="Int. J. Syst. Evol. Microbiol.">
        <title>The Global Catalogue of Microorganisms (GCM) 10K type strain sequencing project: providing services to taxonomists for standard genome sequencing and annotation.</title>
        <authorList>
            <consortium name="The Broad Institute Genomics Platform"/>
            <consortium name="The Broad Institute Genome Sequencing Center for Infectious Disease"/>
            <person name="Wu L."/>
            <person name="Ma J."/>
        </authorList>
    </citation>
    <scope>NUCLEOTIDE SEQUENCE [LARGE SCALE GENOMIC DNA]</scope>
    <source>
        <strain evidence="1 2">JCM 14545</strain>
    </source>
</reference>
<sequence>MHGTLGVEVPGVPGVHGTSVSLSACGVPGTLGPPHVCAGAGVSAFAIGANAAGPARAMPARAIEPRRRDGRMISSVWFSVFRLIAGGG</sequence>
<name>A0ABN2SHG5_9PSEU</name>
<organism evidence="1 2">
    <name type="scientific">Amycolatopsis minnesotensis</name>
    <dbReference type="NCBI Taxonomy" id="337894"/>
    <lineage>
        <taxon>Bacteria</taxon>
        <taxon>Bacillati</taxon>
        <taxon>Actinomycetota</taxon>
        <taxon>Actinomycetes</taxon>
        <taxon>Pseudonocardiales</taxon>
        <taxon>Pseudonocardiaceae</taxon>
        <taxon>Amycolatopsis</taxon>
    </lineage>
</organism>
<keyword evidence="2" id="KW-1185">Reference proteome</keyword>
<proteinExistence type="predicted"/>
<dbReference type="RefSeq" id="WP_344429782.1">
    <property type="nucleotide sequence ID" value="NZ_BAAANN010000042.1"/>
</dbReference>
<protein>
    <submittedName>
        <fullName evidence="1">Uncharacterized protein</fullName>
    </submittedName>
</protein>
<evidence type="ECO:0000313" key="2">
    <source>
        <dbReference type="Proteomes" id="UP001501116"/>
    </source>
</evidence>
<dbReference type="EMBL" id="BAAANN010000042">
    <property type="protein sequence ID" value="GAA1985797.1"/>
    <property type="molecule type" value="Genomic_DNA"/>
</dbReference>
<evidence type="ECO:0000313" key="1">
    <source>
        <dbReference type="EMBL" id="GAA1985797.1"/>
    </source>
</evidence>
<dbReference type="Proteomes" id="UP001501116">
    <property type="component" value="Unassembled WGS sequence"/>
</dbReference>
<gene>
    <name evidence="1" type="ORF">GCM10009754_74400</name>
</gene>
<comment type="caution">
    <text evidence="1">The sequence shown here is derived from an EMBL/GenBank/DDBJ whole genome shotgun (WGS) entry which is preliminary data.</text>
</comment>
<accession>A0ABN2SHG5</accession>